<evidence type="ECO:0000313" key="2">
    <source>
        <dbReference type="Proteomes" id="UP000050424"/>
    </source>
</evidence>
<gene>
    <name evidence="1" type="ORF">AK830_g3224</name>
</gene>
<dbReference type="EMBL" id="LKCW01000034">
    <property type="protein sequence ID" value="KPM43392.1"/>
    <property type="molecule type" value="Genomic_DNA"/>
</dbReference>
<comment type="caution">
    <text evidence="1">The sequence shown here is derived from an EMBL/GenBank/DDBJ whole genome shotgun (WGS) entry which is preliminary data.</text>
</comment>
<proteinExistence type="predicted"/>
<accession>A0A0P7B019</accession>
<sequence>MDPFRYLAPELRTMILCELPSRSDIIRASHASPVLLQQRGASRLAILKGFLSTELPGHLMQDAVAIVTFPDPTGVSMSQQTLLADAHLKQWARKELPDPMERPHLALLLRVDSLVLRLKLFMADYVAKATSTYLPRAYASLPDWAHASFSRELAFPDDSRDGFGLDALTELERYRLMRAFLRYELMCKAYPMRPSTVPAWRGTKDWDWSRLSAYESDPAEFPGGGMEEPSDPEMFQCVHEYLRTLYGALMARLVTPQGARIELSQESYPAPSDPTERQRGRLFPDNLQFDPEQHMADWDASSIFGIRHTYMDRMAGCGFDLVLSLLTQDATSCSLFFEQFYDEVTFRHPERASFGCRRIPLRDDADSASLSSTLGSGLWRSKVSDFDEARRDDSLHHAFRRMYRQRAWAFFDDERLFNNAIAAFNLPDYALYMAEEVWLQCHRGDMDVARRRALGYVPVMRMALFQSSGREALVNKAKDYPAFVEKTEQAFWMREMDECPAV</sequence>
<dbReference type="OrthoDB" id="4636359at2759"/>
<name>A0A0P7B019_9HYPO</name>
<evidence type="ECO:0000313" key="1">
    <source>
        <dbReference type="EMBL" id="KPM43392.1"/>
    </source>
</evidence>
<dbReference type="AlphaFoldDB" id="A0A0P7B019"/>
<reference evidence="1 2" key="1">
    <citation type="submission" date="2015-09" db="EMBL/GenBank/DDBJ databases">
        <title>Draft genome of a European isolate of the apple canker pathogen Neonectria ditissima.</title>
        <authorList>
            <person name="Gomez-Cortecero A."/>
            <person name="Harrison R.J."/>
            <person name="Armitage A.D."/>
        </authorList>
    </citation>
    <scope>NUCLEOTIDE SEQUENCE [LARGE SCALE GENOMIC DNA]</scope>
    <source>
        <strain evidence="1 2">R09/05</strain>
    </source>
</reference>
<organism evidence="1 2">
    <name type="scientific">Neonectria ditissima</name>
    <dbReference type="NCBI Taxonomy" id="78410"/>
    <lineage>
        <taxon>Eukaryota</taxon>
        <taxon>Fungi</taxon>
        <taxon>Dikarya</taxon>
        <taxon>Ascomycota</taxon>
        <taxon>Pezizomycotina</taxon>
        <taxon>Sordariomycetes</taxon>
        <taxon>Hypocreomycetidae</taxon>
        <taxon>Hypocreales</taxon>
        <taxon>Nectriaceae</taxon>
        <taxon>Neonectria</taxon>
    </lineage>
</organism>
<dbReference type="Proteomes" id="UP000050424">
    <property type="component" value="Unassembled WGS sequence"/>
</dbReference>
<protein>
    <submittedName>
        <fullName evidence="1">Uncharacterized protein</fullName>
    </submittedName>
</protein>
<keyword evidence="2" id="KW-1185">Reference proteome</keyword>